<evidence type="ECO:0000313" key="8">
    <source>
        <dbReference type="Proteomes" id="UP000278775"/>
    </source>
</evidence>
<name>A0A3M7TB63_9FLAO</name>
<feature type="transmembrane region" description="Helical" evidence="5">
    <location>
        <begin position="61"/>
        <end position="80"/>
    </location>
</feature>
<dbReference type="Gene3D" id="1.20.1280.290">
    <property type="match status" value="1"/>
</dbReference>
<proteinExistence type="predicted"/>
<dbReference type="NCBIfam" id="NF037968">
    <property type="entry name" value="SemiSWEET_2"/>
    <property type="match status" value="1"/>
</dbReference>
<feature type="domain" description="Lipid A biosynthesis N-terminal" evidence="6">
    <location>
        <begin position="6"/>
        <end position="75"/>
    </location>
</feature>
<dbReference type="GO" id="GO:0016020">
    <property type="term" value="C:membrane"/>
    <property type="evidence" value="ECO:0007669"/>
    <property type="project" value="UniProtKB-SubCell"/>
</dbReference>
<gene>
    <name evidence="7" type="ORF">D1631_18570</name>
</gene>
<dbReference type="EMBL" id="QWIU01000003">
    <property type="protein sequence ID" value="RNA60495.1"/>
    <property type="molecule type" value="Genomic_DNA"/>
</dbReference>
<keyword evidence="3 5" id="KW-1133">Transmembrane helix</keyword>
<comment type="subcellular location">
    <subcellularLocation>
        <location evidence="1">Membrane</location>
        <topology evidence="1">Multi-pass membrane protein</topology>
    </subcellularLocation>
</comment>
<organism evidence="7 8">
    <name type="scientific">Chryseobacterium nematophagum</name>
    <dbReference type="NCBI Taxonomy" id="2305228"/>
    <lineage>
        <taxon>Bacteria</taxon>
        <taxon>Pseudomonadati</taxon>
        <taxon>Bacteroidota</taxon>
        <taxon>Flavobacteriia</taxon>
        <taxon>Flavobacteriales</taxon>
        <taxon>Weeksellaceae</taxon>
        <taxon>Chryseobacterium group</taxon>
        <taxon>Chryseobacterium</taxon>
    </lineage>
</organism>
<dbReference type="GO" id="GO:0051119">
    <property type="term" value="F:sugar transmembrane transporter activity"/>
    <property type="evidence" value="ECO:0007669"/>
    <property type="project" value="InterPro"/>
</dbReference>
<dbReference type="AlphaFoldDB" id="A0A3M7TB63"/>
<keyword evidence="4 5" id="KW-0472">Membrane</keyword>
<evidence type="ECO:0000313" key="7">
    <source>
        <dbReference type="EMBL" id="RNA60495.1"/>
    </source>
</evidence>
<dbReference type="Pfam" id="PF04193">
    <property type="entry name" value="PQ-loop"/>
    <property type="match status" value="1"/>
</dbReference>
<dbReference type="RefSeq" id="WP_122637888.1">
    <property type="nucleotide sequence ID" value="NZ_QWIU01000003.1"/>
</dbReference>
<evidence type="ECO:0000256" key="1">
    <source>
        <dbReference type="ARBA" id="ARBA00004141"/>
    </source>
</evidence>
<dbReference type="InterPro" id="IPR011499">
    <property type="entry name" value="Lipid_A_biosynth_N"/>
</dbReference>
<keyword evidence="2 5" id="KW-0812">Transmembrane</keyword>
<dbReference type="InterPro" id="IPR047662">
    <property type="entry name" value="SemiSWEET"/>
</dbReference>
<sequence length="85" mass="9450">MNTDILGIIAGILTSTAMIPQLVKVFRTKKVEDLSLGMLIFGVTGLSIWLIYGFLKKDFPIILSNTIALMVNLGLLVSHIRYKKK</sequence>
<dbReference type="SMART" id="SM01259">
    <property type="entry name" value="LAB_N"/>
    <property type="match status" value="1"/>
</dbReference>
<feature type="transmembrane region" description="Helical" evidence="5">
    <location>
        <begin position="6"/>
        <end position="23"/>
    </location>
</feature>
<accession>A0A3M7TB63</accession>
<comment type="caution">
    <text evidence="7">The sequence shown here is derived from an EMBL/GenBank/DDBJ whole genome shotgun (WGS) entry which is preliminary data.</text>
</comment>
<evidence type="ECO:0000256" key="3">
    <source>
        <dbReference type="ARBA" id="ARBA00022989"/>
    </source>
</evidence>
<dbReference type="InterPro" id="IPR006603">
    <property type="entry name" value="PQ-loop_rpt"/>
</dbReference>
<protein>
    <recommendedName>
        <fullName evidence="6">Lipid A biosynthesis N-terminal domain-containing protein</fullName>
    </recommendedName>
</protein>
<evidence type="ECO:0000256" key="4">
    <source>
        <dbReference type="ARBA" id="ARBA00023136"/>
    </source>
</evidence>
<evidence type="ECO:0000259" key="6">
    <source>
        <dbReference type="SMART" id="SM01259"/>
    </source>
</evidence>
<dbReference type="GO" id="GO:0008915">
    <property type="term" value="F:lipid-A-disaccharide synthase activity"/>
    <property type="evidence" value="ECO:0007669"/>
    <property type="project" value="InterPro"/>
</dbReference>
<evidence type="ECO:0000256" key="2">
    <source>
        <dbReference type="ARBA" id="ARBA00022692"/>
    </source>
</evidence>
<feature type="transmembrane region" description="Helical" evidence="5">
    <location>
        <begin position="35"/>
        <end position="55"/>
    </location>
</feature>
<dbReference type="OrthoDB" id="122062at2"/>
<dbReference type="GO" id="GO:0009245">
    <property type="term" value="P:lipid A biosynthetic process"/>
    <property type="evidence" value="ECO:0007669"/>
    <property type="project" value="InterPro"/>
</dbReference>
<evidence type="ECO:0000256" key="5">
    <source>
        <dbReference type="SAM" id="Phobius"/>
    </source>
</evidence>
<dbReference type="Proteomes" id="UP000278775">
    <property type="component" value="Unassembled WGS sequence"/>
</dbReference>
<reference evidence="7 8" key="1">
    <citation type="submission" date="2018-08" db="EMBL/GenBank/DDBJ databases">
        <title>Chryseobacterium nematophagum: a novel matrix digesting pathogen of nematodes.</title>
        <authorList>
            <person name="Page A."/>
            <person name="Roberts M."/>
            <person name="Felix M.-A."/>
            <person name="Weir W."/>
        </authorList>
    </citation>
    <scope>NUCLEOTIDE SEQUENCE [LARGE SCALE GENOMIC DNA]</scope>
    <source>
        <strain evidence="7 8">JUb129</strain>
    </source>
</reference>